<dbReference type="SUPFAM" id="SSF53335">
    <property type="entry name" value="S-adenosyl-L-methionine-dependent methyltransferases"/>
    <property type="match status" value="1"/>
</dbReference>
<dbReference type="Pfam" id="PF13578">
    <property type="entry name" value="Methyltransf_24"/>
    <property type="match status" value="1"/>
</dbReference>
<protein>
    <recommendedName>
        <fullName evidence="2">Methyltransferase</fullName>
    </recommendedName>
</protein>
<reference evidence="1" key="1">
    <citation type="journal article" date="2020" name="Nature">
        <title>Giant virus diversity and host interactions through global metagenomics.</title>
        <authorList>
            <person name="Schulz F."/>
            <person name="Roux S."/>
            <person name="Paez-Espino D."/>
            <person name="Jungbluth S."/>
            <person name="Walsh D.A."/>
            <person name="Denef V.J."/>
            <person name="McMahon K.D."/>
            <person name="Konstantinidis K.T."/>
            <person name="Eloe-Fadrosh E.A."/>
            <person name="Kyrpides N.C."/>
            <person name="Woyke T."/>
        </authorList>
    </citation>
    <scope>NUCLEOTIDE SEQUENCE</scope>
    <source>
        <strain evidence="1">GVMAG-M-3300023174-129</strain>
    </source>
</reference>
<dbReference type="EMBL" id="MN739541">
    <property type="protein sequence ID" value="QHT12149.1"/>
    <property type="molecule type" value="Genomic_DNA"/>
</dbReference>
<name>A0A6C0D889_9ZZZZ</name>
<sequence>MSDLEGITNRQAENWWVGIIPYSNDRPIIYGEIGVFCGHNLISVEQAFANHPESKLYAMDPWADYDGYPENIGKQELHYSYFCNNIKKRNIQHKVVILRNKSQESLLTIEDNFFDILYIDGSHEYEYVVKDCELSILKTKVGGYIIIDDTNYPPVINAVDEVLGKASNIRLVKDSVDQRTYQKIN</sequence>
<evidence type="ECO:0000313" key="1">
    <source>
        <dbReference type="EMBL" id="QHT12149.1"/>
    </source>
</evidence>
<dbReference type="Gene3D" id="3.40.50.150">
    <property type="entry name" value="Vaccinia Virus protein VP39"/>
    <property type="match status" value="1"/>
</dbReference>
<organism evidence="1">
    <name type="scientific">viral metagenome</name>
    <dbReference type="NCBI Taxonomy" id="1070528"/>
    <lineage>
        <taxon>unclassified sequences</taxon>
        <taxon>metagenomes</taxon>
        <taxon>organismal metagenomes</taxon>
    </lineage>
</organism>
<dbReference type="InterPro" id="IPR029063">
    <property type="entry name" value="SAM-dependent_MTases_sf"/>
</dbReference>
<accession>A0A6C0D889</accession>
<dbReference type="AlphaFoldDB" id="A0A6C0D889"/>
<evidence type="ECO:0008006" key="2">
    <source>
        <dbReference type="Google" id="ProtNLM"/>
    </source>
</evidence>
<proteinExistence type="predicted"/>